<reference evidence="11 12" key="1">
    <citation type="submission" date="2023-03" db="EMBL/GenBank/DDBJ databases">
        <title>Achromobacter spanius LIG8.</title>
        <authorList>
            <person name="Shrestha S."/>
        </authorList>
    </citation>
    <scope>NUCLEOTIDE SEQUENCE [LARGE SCALE GENOMIC DNA]</scope>
    <source>
        <strain evidence="11 12">LIG8</strain>
    </source>
</reference>
<comment type="catalytic activity">
    <reaction evidence="8">
        <text>apo-[ACP] + CoA = holo-[ACP] + adenosine 3',5'-bisphosphate + H(+)</text>
        <dbReference type="Rhea" id="RHEA:12068"/>
        <dbReference type="Rhea" id="RHEA-COMP:9685"/>
        <dbReference type="Rhea" id="RHEA-COMP:9690"/>
        <dbReference type="ChEBI" id="CHEBI:15378"/>
        <dbReference type="ChEBI" id="CHEBI:29999"/>
        <dbReference type="ChEBI" id="CHEBI:57287"/>
        <dbReference type="ChEBI" id="CHEBI:58343"/>
        <dbReference type="ChEBI" id="CHEBI:64479"/>
        <dbReference type="EC" id="2.7.8.7"/>
    </reaction>
</comment>
<sequence length="171" mass="18287">MSDTSKASAAAPGAGSIAAPSANPNANPNANPTAAPSPAGAIAGIGMDLLRIDRVERALERHGDRFAEKILGTEELQKFHARRARDPVRGVRFLATRFAAKEAFSKAIGLGMRMPMTWRRVQTLNAPGGRPVLVIAPELQDWYGQRFGAAHVSITDESDMAAAYVVVERKP</sequence>
<evidence type="ECO:0000256" key="2">
    <source>
        <dbReference type="ARBA" id="ARBA00022679"/>
    </source>
</evidence>
<dbReference type="SUPFAM" id="SSF56214">
    <property type="entry name" value="4'-phosphopantetheinyl transferase"/>
    <property type="match status" value="1"/>
</dbReference>
<dbReference type="InterPro" id="IPR037143">
    <property type="entry name" value="4-PPantetheinyl_Trfase_dom_sf"/>
</dbReference>
<dbReference type="HAMAP" id="MF_00101">
    <property type="entry name" value="AcpS"/>
    <property type="match status" value="1"/>
</dbReference>
<keyword evidence="4 8" id="KW-0276">Fatty acid metabolism</keyword>
<keyword evidence="12" id="KW-1185">Reference proteome</keyword>
<keyword evidence="1 8" id="KW-0444">Lipid biosynthesis</keyword>
<evidence type="ECO:0000256" key="1">
    <source>
        <dbReference type="ARBA" id="ARBA00022516"/>
    </source>
</evidence>
<dbReference type="InterPro" id="IPR004568">
    <property type="entry name" value="Ppantetheine-prot_Trfase_dom"/>
</dbReference>
<dbReference type="Proteomes" id="UP001214170">
    <property type="component" value="Chromosome"/>
</dbReference>
<comment type="cofactor">
    <cofactor evidence="8">
        <name>Mg(2+)</name>
        <dbReference type="ChEBI" id="CHEBI:18420"/>
    </cofactor>
</comment>
<name>A0ABY8GZB2_9BURK</name>
<feature type="binding site" evidence="8">
    <location>
        <position position="102"/>
    </location>
    <ligand>
        <name>Mg(2+)</name>
        <dbReference type="ChEBI" id="CHEBI:18420"/>
    </ligand>
</feature>
<comment type="similarity">
    <text evidence="8">Belongs to the P-Pant transferase superfamily. AcpS family.</text>
</comment>
<keyword evidence="8" id="KW-0963">Cytoplasm</keyword>
<comment type="subcellular location">
    <subcellularLocation>
        <location evidence="8">Cytoplasm</location>
    </subcellularLocation>
</comment>
<evidence type="ECO:0000256" key="7">
    <source>
        <dbReference type="ARBA" id="ARBA00023160"/>
    </source>
</evidence>
<keyword evidence="2 8" id="KW-0808">Transferase</keyword>
<evidence type="ECO:0000259" key="10">
    <source>
        <dbReference type="Pfam" id="PF01648"/>
    </source>
</evidence>
<dbReference type="EC" id="2.7.8.7" evidence="8"/>
<keyword evidence="6 8" id="KW-0443">Lipid metabolism</keyword>
<keyword evidence="7 8" id="KW-0275">Fatty acid biosynthesis</keyword>
<dbReference type="EMBL" id="CP121261">
    <property type="protein sequence ID" value="WFP10146.1"/>
    <property type="molecule type" value="Genomic_DNA"/>
</dbReference>
<gene>
    <name evidence="8 11" type="primary">acpS</name>
    <name evidence="11" type="ORF">P8T11_09815</name>
</gene>
<evidence type="ECO:0000256" key="3">
    <source>
        <dbReference type="ARBA" id="ARBA00022723"/>
    </source>
</evidence>
<evidence type="ECO:0000256" key="5">
    <source>
        <dbReference type="ARBA" id="ARBA00022842"/>
    </source>
</evidence>
<evidence type="ECO:0000256" key="6">
    <source>
        <dbReference type="ARBA" id="ARBA00023098"/>
    </source>
</evidence>
<comment type="function">
    <text evidence="8">Transfers the 4'-phosphopantetheine moiety from coenzyme A to a Ser of acyl-carrier-protein.</text>
</comment>
<keyword evidence="5 8" id="KW-0460">Magnesium</keyword>
<evidence type="ECO:0000256" key="4">
    <source>
        <dbReference type="ARBA" id="ARBA00022832"/>
    </source>
</evidence>
<feature type="compositionally biased region" description="Low complexity" evidence="9">
    <location>
        <begin position="7"/>
        <end position="37"/>
    </location>
</feature>
<dbReference type="NCBIfam" id="TIGR00556">
    <property type="entry name" value="pantethn_trn"/>
    <property type="match status" value="1"/>
</dbReference>
<feature type="binding site" evidence="8">
    <location>
        <position position="48"/>
    </location>
    <ligand>
        <name>Mg(2+)</name>
        <dbReference type="ChEBI" id="CHEBI:18420"/>
    </ligand>
</feature>
<evidence type="ECO:0000313" key="12">
    <source>
        <dbReference type="Proteomes" id="UP001214170"/>
    </source>
</evidence>
<protein>
    <recommendedName>
        <fullName evidence="8">Holo-[acyl-carrier-protein] synthase</fullName>
        <shortName evidence="8">Holo-ACP synthase</shortName>
        <ecNumber evidence="8">2.7.8.7</ecNumber>
    </recommendedName>
    <alternativeName>
        <fullName evidence="8">4'-phosphopantetheinyl transferase AcpS</fullName>
    </alternativeName>
</protein>
<dbReference type="InterPro" id="IPR002582">
    <property type="entry name" value="ACPS"/>
</dbReference>
<dbReference type="RefSeq" id="WP_268082114.1">
    <property type="nucleotide sequence ID" value="NZ_CP106885.1"/>
</dbReference>
<dbReference type="Pfam" id="PF01648">
    <property type="entry name" value="ACPS"/>
    <property type="match status" value="1"/>
</dbReference>
<dbReference type="Gene3D" id="3.90.470.20">
    <property type="entry name" value="4'-phosphopantetheinyl transferase domain"/>
    <property type="match status" value="1"/>
</dbReference>
<evidence type="ECO:0000256" key="8">
    <source>
        <dbReference type="HAMAP-Rule" id="MF_00101"/>
    </source>
</evidence>
<accession>A0ABY8GZB2</accession>
<dbReference type="NCBIfam" id="TIGR00516">
    <property type="entry name" value="acpS"/>
    <property type="match status" value="1"/>
</dbReference>
<organism evidence="11 12">
    <name type="scientific">Achromobacter spanius</name>
    <dbReference type="NCBI Taxonomy" id="217203"/>
    <lineage>
        <taxon>Bacteria</taxon>
        <taxon>Pseudomonadati</taxon>
        <taxon>Pseudomonadota</taxon>
        <taxon>Betaproteobacteria</taxon>
        <taxon>Burkholderiales</taxon>
        <taxon>Alcaligenaceae</taxon>
        <taxon>Achromobacter</taxon>
    </lineage>
</organism>
<proteinExistence type="inferred from homology"/>
<dbReference type="InterPro" id="IPR008278">
    <property type="entry name" value="4-PPantetheinyl_Trfase_dom"/>
</dbReference>
<feature type="domain" description="4'-phosphopantetheinyl transferase" evidence="10">
    <location>
        <begin position="44"/>
        <end position="142"/>
    </location>
</feature>
<feature type="region of interest" description="Disordered" evidence="9">
    <location>
        <begin position="1"/>
        <end position="37"/>
    </location>
</feature>
<keyword evidence="3 8" id="KW-0479">Metal-binding</keyword>
<evidence type="ECO:0000256" key="9">
    <source>
        <dbReference type="SAM" id="MobiDB-lite"/>
    </source>
</evidence>
<evidence type="ECO:0000313" key="11">
    <source>
        <dbReference type="EMBL" id="WFP10146.1"/>
    </source>
</evidence>
<dbReference type="GO" id="GO:0008897">
    <property type="term" value="F:holo-[acyl-carrier-protein] synthase activity"/>
    <property type="evidence" value="ECO:0007669"/>
    <property type="project" value="UniProtKB-EC"/>
</dbReference>